<dbReference type="GO" id="GO:0006508">
    <property type="term" value="P:proteolysis"/>
    <property type="evidence" value="ECO:0007669"/>
    <property type="project" value="UniProtKB-KW"/>
</dbReference>
<gene>
    <name evidence="3" type="primary">ptrB_2</name>
    <name evidence="3" type="ORF">NCTC11801_02141</name>
</gene>
<evidence type="ECO:0000259" key="2">
    <source>
        <dbReference type="Pfam" id="PF02897"/>
    </source>
</evidence>
<dbReference type="Gene3D" id="2.130.10.120">
    <property type="entry name" value="Prolyl oligopeptidase, N-terminal domain"/>
    <property type="match status" value="1"/>
</dbReference>
<dbReference type="EC" id="3.4.21.83" evidence="3"/>
<keyword evidence="3" id="KW-0378">Hydrolase</keyword>
<comment type="similarity">
    <text evidence="1">Belongs to the peptidase S9A family.</text>
</comment>
<organism evidence="3 4">
    <name type="scientific">Providencia rettgeri</name>
    <dbReference type="NCBI Taxonomy" id="587"/>
    <lineage>
        <taxon>Bacteria</taxon>
        <taxon>Pseudomonadati</taxon>
        <taxon>Pseudomonadota</taxon>
        <taxon>Gammaproteobacteria</taxon>
        <taxon>Enterobacterales</taxon>
        <taxon>Morganellaceae</taxon>
        <taxon>Providencia</taxon>
    </lineage>
</organism>
<sequence length="118" mass="13706">MKQDDESVPYDYNGYTYRSRVVAGKNYSIFERRPVNSQDEWVVLVDGNERAEGTEYYRMGALAISPDNTTLAIAEDRQGRNEFAVSFRKIDESKWQENVLTNTSGNIVWLMTTKRYSM</sequence>
<dbReference type="GO" id="GO:0004252">
    <property type="term" value="F:serine-type endopeptidase activity"/>
    <property type="evidence" value="ECO:0007669"/>
    <property type="project" value="UniProtKB-EC"/>
</dbReference>
<dbReference type="Pfam" id="PF02897">
    <property type="entry name" value="Peptidase_S9_N"/>
    <property type="match status" value="1"/>
</dbReference>
<name>A0A379FS73_PRORE</name>
<dbReference type="InterPro" id="IPR051543">
    <property type="entry name" value="Serine_Peptidase_S9A"/>
</dbReference>
<dbReference type="SUPFAM" id="SSF50993">
    <property type="entry name" value="Peptidase/esterase 'gauge' domain"/>
    <property type="match status" value="1"/>
</dbReference>
<dbReference type="InterPro" id="IPR023302">
    <property type="entry name" value="Pept_S9A_N"/>
</dbReference>
<dbReference type="AlphaFoldDB" id="A0A379FS73"/>
<reference evidence="3 4" key="1">
    <citation type="submission" date="2018-06" db="EMBL/GenBank/DDBJ databases">
        <authorList>
            <consortium name="Pathogen Informatics"/>
            <person name="Doyle S."/>
        </authorList>
    </citation>
    <scope>NUCLEOTIDE SEQUENCE [LARGE SCALE GENOMIC DNA]</scope>
    <source>
        <strain evidence="3 4">NCTC11801</strain>
    </source>
</reference>
<proteinExistence type="inferred from homology"/>
<dbReference type="EMBL" id="UGTZ01000001">
    <property type="protein sequence ID" value="SUC31193.1"/>
    <property type="molecule type" value="Genomic_DNA"/>
</dbReference>
<feature type="domain" description="Peptidase S9A N-terminal" evidence="2">
    <location>
        <begin position="2"/>
        <end position="111"/>
    </location>
</feature>
<dbReference type="Proteomes" id="UP000254208">
    <property type="component" value="Unassembled WGS sequence"/>
</dbReference>
<protein>
    <submittedName>
        <fullName evidence="3">Protease 2</fullName>
        <ecNumber evidence="3">3.4.21.83</ecNumber>
    </submittedName>
</protein>
<evidence type="ECO:0000256" key="1">
    <source>
        <dbReference type="ARBA" id="ARBA00005228"/>
    </source>
</evidence>
<dbReference type="PANTHER" id="PTHR11757">
    <property type="entry name" value="PROTEASE FAMILY S9A OLIGOPEPTIDASE"/>
    <property type="match status" value="1"/>
</dbReference>
<accession>A0A379FS73</accession>
<dbReference type="PANTHER" id="PTHR11757:SF19">
    <property type="entry name" value="PROLYL ENDOPEPTIDASE-LIKE"/>
    <property type="match status" value="1"/>
</dbReference>
<evidence type="ECO:0000313" key="4">
    <source>
        <dbReference type="Proteomes" id="UP000254208"/>
    </source>
</evidence>
<evidence type="ECO:0000313" key="3">
    <source>
        <dbReference type="EMBL" id="SUC31193.1"/>
    </source>
</evidence>
<keyword evidence="3" id="KW-0645">Protease</keyword>